<reference evidence="4 5" key="1">
    <citation type="submission" date="2018-08" db="EMBL/GenBank/DDBJ databases">
        <title>Aphanomyces genome sequencing and annotation.</title>
        <authorList>
            <person name="Minardi D."/>
            <person name="Oidtmann B."/>
            <person name="Van Der Giezen M."/>
            <person name="Studholme D.J."/>
        </authorList>
    </citation>
    <scope>NUCLEOTIDE SEQUENCE [LARGE SCALE GENOMIC DNA]</scope>
    <source>
        <strain evidence="3 6">D2</strain>
        <strain evidence="2 4">SA</strain>
        <strain evidence="1 5">Yx</strain>
    </source>
</reference>
<accession>A0A397A5T9</accession>
<sequence>MHTFVQMTWSIGTSLSSCTWSCVHSSPKSPPLGQTILRPTRFNRCVGPFPSTRCILATIMSTLPFCATTWQRRCFSFAMATRLMWKKVWGCFKLHFKCSRIIIPQLGQQKTTRWIGRHAWRTCASACNRRHSMRWPMGTCTSCWPRLGPRMAPTTKRCWGCSWRWQPSTLPRFEV</sequence>
<feature type="non-terminal residue" evidence="1">
    <location>
        <position position="175"/>
    </location>
</feature>
<dbReference type="EMBL" id="QUTA01009110">
    <property type="protein sequence ID" value="RHY01734.1"/>
    <property type="molecule type" value="Genomic_DNA"/>
</dbReference>
<dbReference type="Proteomes" id="UP000266239">
    <property type="component" value="Unassembled WGS sequence"/>
</dbReference>
<organism evidence="1 5">
    <name type="scientific">Aphanomyces astaci</name>
    <name type="common">Crayfish plague agent</name>
    <dbReference type="NCBI Taxonomy" id="112090"/>
    <lineage>
        <taxon>Eukaryota</taxon>
        <taxon>Sar</taxon>
        <taxon>Stramenopiles</taxon>
        <taxon>Oomycota</taxon>
        <taxon>Saprolegniomycetes</taxon>
        <taxon>Saprolegniales</taxon>
        <taxon>Verrucalvaceae</taxon>
        <taxon>Aphanomyces</taxon>
    </lineage>
</organism>
<gene>
    <name evidence="1" type="ORF">DYB25_012099</name>
    <name evidence="3" type="ORF">DYB30_004140</name>
    <name evidence="2" type="ORF">DYB38_010994</name>
</gene>
<evidence type="ECO:0000313" key="4">
    <source>
        <dbReference type="Proteomes" id="UP000265716"/>
    </source>
</evidence>
<evidence type="ECO:0000313" key="3">
    <source>
        <dbReference type="EMBL" id="RHY77540.1"/>
    </source>
</evidence>
<comment type="caution">
    <text evidence="1">The sequence shown here is derived from an EMBL/GenBank/DDBJ whole genome shotgun (WGS) entry which is preliminary data.</text>
</comment>
<evidence type="ECO:0000313" key="6">
    <source>
        <dbReference type="Proteomes" id="UP000266643"/>
    </source>
</evidence>
<proteinExistence type="predicted"/>
<evidence type="ECO:0000313" key="1">
    <source>
        <dbReference type="EMBL" id="RHY01734.1"/>
    </source>
</evidence>
<dbReference type="Proteomes" id="UP000265716">
    <property type="component" value="Unassembled WGS sequence"/>
</dbReference>
<evidence type="ECO:0000313" key="5">
    <source>
        <dbReference type="Proteomes" id="UP000266239"/>
    </source>
</evidence>
<evidence type="ECO:0000313" key="2">
    <source>
        <dbReference type="EMBL" id="RHY50877.1"/>
    </source>
</evidence>
<name>A0A397A5T9_APHAT</name>
<dbReference type="EMBL" id="QUTD01001674">
    <property type="protein sequence ID" value="RHY77540.1"/>
    <property type="molecule type" value="Genomic_DNA"/>
</dbReference>
<protein>
    <submittedName>
        <fullName evidence="1">Uncharacterized protein</fullName>
    </submittedName>
</protein>
<dbReference type="AlphaFoldDB" id="A0A397A5T9"/>
<dbReference type="EMBL" id="QUTC01006696">
    <property type="protein sequence ID" value="RHY50877.1"/>
    <property type="molecule type" value="Genomic_DNA"/>
</dbReference>
<dbReference type="Proteomes" id="UP000266643">
    <property type="component" value="Unassembled WGS sequence"/>
</dbReference>